<name>A0A5P9NQZ8_9GAMM</name>
<evidence type="ECO:0000256" key="8">
    <source>
        <dbReference type="ARBA" id="ARBA00066766"/>
    </source>
</evidence>
<dbReference type="GO" id="GO:0006284">
    <property type="term" value="P:base-excision repair"/>
    <property type="evidence" value="ECO:0007669"/>
    <property type="project" value="InterPro"/>
</dbReference>
<dbReference type="NCBIfam" id="TIGR00624">
    <property type="entry name" value="tag"/>
    <property type="match status" value="1"/>
</dbReference>
<dbReference type="FunFam" id="1.10.340.30:FF:000009">
    <property type="entry name" value="DNA-3-methyladenine glycosylase I"/>
    <property type="match status" value="1"/>
</dbReference>
<comment type="catalytic activity">
    <reaction evidence="6">
        <text>Hydrolysis of alkylated DNA, releasing 3-methyladenine.</text>
        <dbReference type="EC" id="3.2.2.20"/>
    </reaction>
</comment>
<dbReference type="PANTHER" id="PTHR31116">
    <property type="entry name" value="OS04G0501200 PROTEIN"/>
    <property type="match status" value="1"/>
</dbReference>
<dbReference type="KEGG" id="halc:EY643_14405"/>
<feature type="binding site" evidence="9">
    <location>
        <position position="7"/>
    </location>
    <ligand>
        <name>Zn(2+)</name>
        <dbReference type="ChEBI" id="CHEBI:29105"/>
    </ligand>
</feature>
<keyword evidence="4 9" id="KW-0862">Zinc</keyword>
<feature type="binding site" evidence="9">
    <location>
        <position position="20"/>
    </location>
    <ligand>
        <name>Zn(2+)</name>
        <dbReference type="ChEBI" id="CHEBI:29105"/>
    </ligand>
</feature>
<feature type="binding site" evidence="9">
    <location>
        <position position="178"/>
    </location>
    <ligand>
        <name>Zn(2+)</name>
        <dbReference type="ChEBI" id="CHEBI:29105"/>
    </ligand>
</feature>
<keyword evidence="11" id="KW-1185">Reference proteome</keyword>
<dbReference type="AlphaFoldDB" id="A0A5P9NQZ8"/>
<evidence type="ECO:0000256" key="3">
    <source>
        <dbReference type="ARBA" id="ARBA00022801"/>
    </source>
</evidence>
<evidence type="ECO:0000256" key="9">
    <source>
        <dbReference type="PIRSR" id="PIRSR604597-1"/>
    </source>
</evidence>
<comment type="function">
    <text evidence="7">Hydrolysis of the deoxyribose N-glycosidic bond to excise 3-methyladenine from the damaged DNA polymer formed by alkylation lesions.</text>
</comment>
<evidence type="ECO:0000256" key="7">
    <source>
        <dbReference type="ARBA" id="ARBA00057608"/>
    </source>
</evidence>
<dbReference type="Pfam" id="PF03352">
    <property type="entry name" value="Adenine_glyco"/>
    <property type="match status" value="1"/>
</dbReference>
<gene>
    <name evidence="10" type="ORF">EY643_14405</name>
</gene>
<dbReference type="Gene3D" id="1.10.340.30">
    <property type="entry name" value="Hypothetical protein, domain 2"/>
    <property type="match status" value="1"/>
</dbReference>
<dbReference type="InterPro" id="IPR004597">
    <property type="entry name" value="Tag"/>
</dbReference>
<evidence type="ECO:0000256" key="6">
    <source>
        <dbReference type="ARBA" id="ARBA00052558"/>
    </source>
</evidence>
<sequence>MTMTKRCTWCGDDPLYVKYHDEEWGVPVWDDETLFEFLILEGAQAGLSWITILRKREGYRTLFDNFDAKKIARYRDSKLDKILLDPAIIRNKLKVYGARKNARAFLETQAEFGSFANYMWDFVDGTPIQNRWKSMKQVPATTPISDAISKDMKKRGFTFVGSTIMYAHMQATGMVNDHTTDCYRHKECAALGKKAR</sequence>
<evidence type="ECO:0000256" key="5">
    <source>
        <dbReference type="ARBA" id="ARBA00023204"/>
    </source>
</evidence>
<dbReference type="InterPro" id="IPR011257">
    <property type="entry name" value="DNA_glycosylase"/>
</dbReference>
<evidence type="ECO:0000313" key="10">
    <source>
        <dbReference type="EMBL" id="QFU77915.1"/>
    </source>
</evidence>
<accession>A0A5P9NQZ8</accession>
<evidence type="ECO:0000313" key="11">
    <source>
        <dbReference type="Proteomes" id="UP000326287"/>
    </source>
</evidence>
<dbReference type="OrthoDB" id="9807664at2"/>
<dbReference type="GO" id="GO:0008725">
    <property type="term" value="F:DNA-3-methyladenine glycosylase activity"/>
    <property type="evidence" value="ECO:0007669"/>
    <property type="project" value="UniProtKB-EC"/>
</dbReference>
<dbReference type="EC" id="3.2.2.20" evidence="8"/>
<evidence type="ECO:0000256" key="2">
    <source>
        <dbReference type="ARBA" id="ARBA00022763"/>
    </source>
</evidence>
<keyword evidence="1 9" id="KW-0479">Metal-binding</keyword>
<reference evidence="10 11" key="1">
    <citation type="submission" date="2019-02" db="EMBL/GenBank/DDBJ databases">
        <authorList>
            <person name="Li S.-H."/>
        </authorList>
    </citation>
    <scope>NUCLEOTIDE SEQUENCE [LARGE SCALE GENOMIC DNA]</scope>
    <source>
        <strain evidence="10 11">IMCC14385</strain>
    </source>
</reference>
<keyword evidence="2" id="KW-0227">DNA damage</keyword>
<dbReference type="Proteomes" id="UP000326287">
    <property type="component" value="Chromosome"/>
</dbReference>
<feature type="binding site" evidence="9">
    <location>
        <position position="182"/>
    </location>
    <ligand>
        <name>Zn(2+)</name>
        <dbReference type="ChEBI" id="CHEBI:29105"/>
    </ligand>
</feature>
<evidence type="ECO:0000256" key="4">
    <source>
        <dbReference type="ARBA" id="ARBA00022833"/>
    </source>
</evidence>
<dbReference type="PANTHER" id="PTHR31116:SF29">
    <property type="entry name" value="DNA GLYCOSYLASE SUPERFAMILY PROTEIN"/>
    <property type="match status" value="1"/>
</dbReference>
<dbReference type="InterPro" id="IPR005019">
    <property type="entry name" value="Adenine_glyco"/>
</dbReference>
<proteinExistence type="predicted"/>
<dbReference type="EMBL" id="CP036422">
    <property type="protein sequence ID" value="QFU77915.1"/>
    <property type="molecule type" value="Genomic_DNA"/>
</dbReference>
<dbReference type="GO" id="GO:0046872">
    <property type="term" value="F:metal ion binding"/>
    <property type="evidence" value="ECO:0007669"/>
    <property type="project" value="UniProtKB-KW"/>
</dbReference>
<keyword evidence="5" id="KW-0234">DNA repair</keyword>
<evidence type="ECO:0000256" key="1">
    <source>
        <dbReference type="ARBA" id="ARBA00022723"/>
    </source>
</evidence>
<dbReference type="SUPFAM" id="SSF48150">
    <property type="entry name" value="DNA-glycosylase"/>
    <property type="match status" value="1"/>
</dbReference>
<organism evidence="10 11">
    <name type="scientific">Halioglobus maricola</name>
    <dbReference type="NCBI Taxonomy" id="2601894"/>
    <lineage>
        <taxon>Bacteria</taxon>
        <taxon>Pseudomonadati</taxon>
        <taxon>Pseudomonadota</taxon>
        <taxon>Gammaproteobacteria</taxon>
        <taxon>Cellvibrionales</taxon>
        <taxon>Halieaceae</taxon>
        <taxon>Halioglobus</taxon>
    </lineage>
</organism>
<protein>
    <recommendedName>
        <fullName evidence="8">DNA-3-methyladenine glycosylase I</fullName>
        <ecNumber evidence="8">3.2.2.20</ecNumber>
    </recommendedName>
</protein>
<keyword evidence="3" id="KW-0378">Hydrolase</keyword>